<organism evidence="4">
    <name type="scientific">Rheinheimera sp. BAL341</name>
    <dbReference type="NCBI Taxonomy" id="1708203"/>
    <lineage>
        <taxon>Bacteria</taxon>
        <taxon>Pseudomonadati</taxon>
        <taxon>Pseudomonadota</taxon>
        <taxon>Gammaproteobacteria</taxon>
        <taxon>Chromatiales</taxon>
        <taxon>Chromatiaceae</taxon>
        <taxon>Rheinheimera</taxon>
    </lineage>
</organism>
<dbReference type="AlphaFoldDB" id="A0A486XK45"/>
<feature type="transmembrane region" description="Helical" evidence="3">
    <location>
        <begin position="179"/>
        <end position="199"/>
    </location>
</feature>
<gene>
    <name evidence="4" type="ORF">BAL341_846</name>
</gene>
<keyword evidence="3" id="KW-1133">Transmembrane helix</keyword>
<keyword evidence="1" id="KW-0175">Coiled coil</keyword>
<protein>
    <submittedName>
        <fullName evidence="4">Uncharacterized protein</fullName>
    </submittedName>
</protein>
<feature type="coiled-coil region" evidence="1">
    <location>
        <begin position="304"/>
        <end position="342"/>
    </location>
</feature>
<evidence type="ECO:0000256" key="1">
    <source>
        <dbReference type="SAM" id="Coils"/>
    </source>
</evidence>
<keyword evidence="3" id="KW-0472">Membrane</keyword>
<evidence type="ECO:0000256" key="3">
    <source>
        <dbReference type="SAM" id="Phobius"/>
    </source>
</evidence>
<proteinExistence type="predicted"/>
<keyword evidence="3" id="KW-0812">Transmembrane</keyword>
<feature type="region of interest" description="Disordered" evidence="2">
    <location>
        <begin position="223"/>
        <end position="304"/>
    </location>
</feature>
<name>A0A486XK45_9GAMM</name>
<feature type="region of interest" description="Disordered" evidence="2">
    <location>
        <begin position="344"/>
        <end position="365"/>
    </location>
</feature>
<evidence type="ECO:0000313" key="4">
    <source>
        <dbReference type="EMBL" id="VHO02505.1"/>
    </source>
</evidence>
<feature type="compositionally biased region" description="Basic and acidic residues" evidence="2">
    <location>
        <begin position="248"/>
        <end position="297"/>
    </location>
</feature>
<evidence type="ECO:0000256" key="2">
    <source>
        <dbReference type="SAM" id="MobiDB-lite"/>
    </source>
</evidence>
<accession>A0A486XK45</accession>
<sequence>MTSVLNSHIALLIQAVLFYLLSWPLLAEPMAAPGDKVKASQIKLTELAGKPGYWHKAAFELKTDREQRFYVRGLNPAAPLSIQLITADPSASAKVSLHRLSWINADYQAAVQQGLFRFDGRAYGDVGIRIQPQQFSDAAATLLVWQGEPVVKPLVSFYSPPKASTTTKPGTDNASDIQWWHLVIVALLLVIAVLLLKLLRKPAAQSALLICAVSSASLLSSPQLHAQDKDKKPPQEQTEPVAGNPFEIPKDAKPADVTVDKDKDASSGARADKDKDKPDSSDKDNTETKPAEPKPDDSATENADASYQQRIAEAEQHVQALSEQVSANRAELERLRMLLEQDRDNEPDADNFPPLPLSCKPPQIDGDGLVRDGDALWENYERCQQCYAQPLADLENHLLVYEKLRVIYRSTKDYVNNAITLGDKVPKPHTLLENAWAGQKYAINQSFEKTKQAYDAKLPELNDKLSQILDRVGQCETDFNNNPMWRQTAGIFFYNTMATSYKRSD</sequence>
<dbReference type="EMBL" id="CAAJGR010000072">
    <property type="protein sequence ID" value="VHO02505.1"/>
    <property type="molecule type" value="Genomic_DNA"/>
</dbReference>
<reference evidence="4" key="1">
    <citation type="submission" date="2019-04" db="EMBL/GenBank/DDBJ databases">
        <authorList>
            <person name="Brambilla D."/>
        </authorList>
    </citation>
    <scope>NUCLEOTIDE SEQUENCE</scope>
    <source>
        <strain evidence="4">BAL1</strain>
    </source>
</reference>